<dbReference type="InterPro" id="IPR011335">
    <property type="entry name" value="Restrct_endonuc-II-like"/>
</dbReference>
<protein>
    <submittedName>
        <fullName evidence="2">Uma2 family endonuclease</fullName>
    </submittedName>
</protein>
<feature type="domain" description="Putative restriction endonuclease" evidence="1">
    <location>
        <begin position="13"/>
        <end position="160"/>
    </location>
</feature>
<dbReference type="PANTHER" id="PTHR34107">
    <property type="entry name" value="SLL0198 PROTEIN-RELATED"/>
    <property type="match status" value="1"/>
</dbReference>
<dbReference type="Pfam" id="PF05685">
    <property type="entry name" value="Uma2"/>
    <property type="match status" value="1"/>
</dbReference>
<evidence type="ECO:0000313" key="3">
    <source>
        <dbReference type="Proteomes" id="UP000823904"/>
    </source>
</evidence>
<dbReference type="AlphaFoldDB" id="A0A9D2TA45"/>
<organism evidence="2 3">
    <name type="scientific">Candidatus Anaerostipes avistercoris</name>
    <dbReference type="NCBI Taxonomy" id="2838462"/>
    <lineage>
        <taxon>Bacteria</taxon>
        <taxon>Bacillati</taxon>
        <taxon>Bacillota</taxon>
        <taxon>Clostridia</taxon>
        <taxon>Lachnospirales</taxon>
        <taxon>Lachnospiraceae</taxon>
        <taxon>Anaerostipes</taxon>
    </lineage>
</organism>
<dbReference type="InterPro" id="IPR008538">
    <property type="entry name" value="Uma2"/>
</dbReference>
<dbReference type="GO" id="GO:0004519">
    <property type="term" value="F:endonuclease activity"/>
    <property type="evidence" value="ECO:0007669"/>
    <property type="project" value="UniProtKB-KW"/>
</dbReference>
<dbReference type="EMBL" id="DWWD01000046">
    <property type="protein sequence ID" value="HJC51269.1"/>
    <property type="molecule type" value="Genomic_DNA"/>
</dbReference>
<comment type="caution">
    <text evidence="2">The sequence shown here is derived from an EMBL/GenBank/DDBJ whole genome shotgun (WGS) entry which is preliminary data.</text>
</comment>
<name>A0A9D2TA45_9FIRM</name>
<accession>A0A9D2TA45</accession>
<keyword evidence="2" id="KW-0540">Nuclease</keyword>
<proteinExistence type="predicted"/>
<dbReference type="Proteomes" id="UP000823904">
    <property type="component" value="Unassembled WGS sequence"/>
</dbReference>
<dbReference type="SUPFAM" id="SSF52980">
    <property type="entry name" value="Restriction endonuclease-like"/>
    <property type="match status" value="1"/>
</dbReference>
<evidence type="ECO:0000313" key="2">
    <source>
        <dbReference type="EMBL" id="HJC51269.1"/>
    </source>
</evidence>
<dbReference type="InterPro" id="IPR012296">
    <property type="entry name" value="Nuclease_put_TT1808"/>
</dbReference>
<dbReference type="CDD" id="cd06260">
    <property type="entry name" value="DUF820-like"/>
    <property type="match status" value="1"/>
</dbReference>
<reference evidence="2" key="1">
    <citation type="journal article" date="2021" name="PeerJ">
        <title>Extensive microbial diversity within the chicken gut microbiome revealed by metagenomics and culture.</title>
        <authorList>
            <person name="Gilroy R."/>
            <person name="Ravi A."/>
            <person name="Getino M."/>
            <person name="Pursley I."/>
            <person name="Horton D.L."/>
            <person name="Alikhan N.F."/>
            <person name="Baker D."/>
            <person name="Gharbi K."/>
            <person name="Hall N."/>
            <person name="Watson M."/>
            <person name="Adriaenssens E.M."/>
            <person name="Foster-Nyarko E."/>
            <person name="Jarju S."/>
            <person name="Secka A."/>
            <person name="Antonio M."/>
            <person name="Oren A."/>
            <person name="Chaudhuri R.R."/>
            <person name="La Ragione R."/>
            <person name="Hildebrand F."/>
            <person name="Pallen M.J."/>
        </authorList>
    </citation>
    <scope>NUCLEOTIDE SEQUENCE</scope>
    <source>
        <strain evidence="2">ChiSjej3B21-8574</strain>
    </source>
</reference>
<gene>
    <name evidence="2" type="ORF">H9754_12020</name>
</gene>
<sequence>MSINNKKIFTVRDIYQLPDHIRAELFHGRIRYMPMTTTSHQEILMQIFTQIYDQMKQFYPSYELYPGRFAVFIKEDELNYVEPDISVICNTDKLNDYGCLGAPDWIIEIVLPEDRSIDYFQKLFLYHSAGVREYWIVDYEKLRVIVYDFEHEKQLEYNFEDLVPSACVCPDISVNFADIDYYSKNT</sequence>
<keyword evidence="2" id="KW-0255">Endonuclease</keyword>
<keyword evidence="2" id="KW-0378">Hydrolase</keyword>
<reference evidence="2" key="2">
    <citation type="submission" date="2021-04" db="EMBL/GenBank/DDBJ databases">
        <authorList>
            <person name="Gilroy R."/>
        </authorList>
    </citation>
    <scope>NUCLEOTIDE SEQUENCE</scope>
    <source>
        <strain evidence="2">ChiSjej3B21-8574</strain>
    </source>
</reference>
<dbReference type="Gene3D" id="3.90.1570.10">
    <property type="entry name" value="tt1808, chain A"/>
    <property type="match status" value="1"/>
</dbReference>
<dbReference type="PANTHER" id="PTHR34107:SF2">
    <property type="entry name" value="SLL0888 PROTEIN"/>
    <property type="match status" value="1"/>
</dbReference>
<evidence type="ECO:0000259" key="1">
    <source>
        <dbReference type="Pfam" id="PF05685"/>
    </source>
</evidence>